<evidence type="ECO:0000256" key="12">
    <source>
        <dbReference type="ARBA" id="ARBA00034000"/>
    </source>
</evidence>
<dbReference type="PRINTS" id="PR00725">
    <property type="entry name" value="DADACBPTASE1"/>
</dbReference>
<dbReference type="EC" id="3.4.16.4" evidence="4"/>
<evidence type="ECO:0000259" key="17">
    <source>
        <dbReference type="SMART" id="SM00936"/>
    </source>
</evidence>
<evidence type="ECO:0000256" key="4">
    <source>
        <dbReference type="ARBA" id="ARBA00012448"/>
    </source>
</evidence>
<sequence length="397" mass="43688">MTQVIPYRMGRHLSVCVALLIGLMVSVVGAANAQGQQALIPSPPTVSASSYILMDARSGRVIIEENSDEHLPPASLTKMMTAYIVERELDEQRIAMSDQVPISVNAWKTGGSRMFVQEGTEVSVEKLLKGVIIQSGNDASVALAEFIAGSEDAFADIMNQQARQLGMENSRFQNATGLPESDHYSSARDLALLAQAIIEDYPDNYPLYAEKYFTYNDIRQPNRNSLLWRDPSVDGLKTGHTEAAGYCLVASADRKGMRLIAVVMGTSSEQARAQEVQKLLNYGFRYYETHKVLSAGQSLEENRVWGGQADQVSLGVSDDAVVTIPRDSKEQLEYMMDIDTVIEAPVQAGDELGEVRVTLDGEVIVREPVVALQSVPEGGLFKRLWDAIKLFFIQLFS</sequence>
<evidence type="ECO:0000256" key="1">
    <source>
        <dbReference type="ARBA" id="ARBA00003217"/>
    </source>
</evidence>
<dbReference type="PANTHER" id="PTHR21581:SF6">
    <property type="entry name" value="TRAFFICKING PROTEIN PARTICLE COMPLEX SUBUNIT 12"/>
    <property type="match status" value="1"/>
</dbReference>
<keyword evidence="5" id="KW-0121">Carboxypeptidase</keyword>
<dbReference type="InterPro" id="IPR018044">
    <property type="entry name" value="Peptidase_S11"/>
</dbReference>
<dbReference type="PANTHER" id="PTHR21581">
    <property type="entry name" value="D-ALANYL-D-ALANINE CARBOXYPEPTIDASE"/>
    <property type="match status" value="1"/>
</dbReference>
<dbReference type="SMART" id="SM00936">
    <property type="entry name" value="PBP5_C"/>
    <property type="match status" value="1"/>
</dbReference>
<evidence type="ECO:0000256" key="15">
    <source>
        <dbReference type="RuleBase" id="RU004016"/>
    </source>
</evidence>
<dbReference type="InterPro" id="IPR001967">
    <property type="entry name" value="Peptidase_S11_N"/>
</dbReference>
<reference evidence="18 19" key="1">
    <citation type="submission" date="2018-04" db="EMBL/GenBank/DDBJ databases">
        <title>Genomic Encyclopedia of Type Strains, Phase IV (KMG-IV): sequencing the most valuable type-strain genomes for metagenomic binning, comparative biology and taxonomic classification.</title>
        <authorList>
            <person name="Goeker M."/>
        </authorList>
    </citation>
    <scope>NUCLEOTIDE SEQUENCE [LARGE SCALE GENOMIC DNA]</scope>
    <source>
        <strain evidence="18 19">DSM 28688</strain>
    </source>
</reference>
<comment type="function">
    <text evidence="1">Removes C-terminal D-alanyl residues from sugar-peptide cell wall precursors.</text>
</comment>
<gene>
    <name evidence="18" type="ORF">C8D92_10169</name>
</gene>
<evidence type="ECO:0000256" key="14">
    <source>
        <dbReference type="PIRSR" id="PIRSR618044-2"/>
    </source>
</evidence>
<dbReference type="GO" id="GO:0009252">
    <property type="term" value="P:peptidoglycan biosynthetic process"/>
    <property type="evidence" value="ECO:0007669"/>
    <property type="project" value="UniProtKB-UniPathway"/>
</dbReference>
<keyword evidence="8" id="KW-0378">Hydrolase</keyword>
<comment type="similarity">
    <text evidence="3 15">Belongs to the peptidase S11 family.</text>
</comment>
<evidence type="ECO:0000256" key="13">
    <source>
        <dbReference type="PIRSR" id="PIRSR618044-1"/>
    </source>
</evidence>
<keyword evidence="11" id="KW-0961">Cell wall biogenesis/degradation</keyword>
<dbReference type="GO" id="GO:0006508">
    <property type="term" value="P:proteolysis"/>
    <property type="evidence" value="ECO:0007669"/>
    <property type="project" value="UniProtKB-KW"/>
</dbReference>
<dbReference type="GO" id="GO:0071555">
    <property type="term" value="P:cell wall organization"/>
    <property type="evidence" value="ECO:0007669"/>
    <property type="project" value="UniProtKB-KW"/>
</dbReference>
<dbReference type="UniPathway" id="UPA00219"/>
<feature type="domain" description="Peptidase S11 D-Ala-D-Ala carboxypeptidase A C-terminal" evidence="17">
    <location>
        <begin position="287"/>
        <end position="377"/>
    </location>
</feature>
<keyword evidence="10" id="KW-0573">Peptidoglycan synthesis</keyword>
<evidence type="ECO:0000256" key="16">
    <source>
        <dbReference type="SAM" id="SignalP"/>
    </source>
</evidence>
<comment type="pathway">
    <text evidence="2">Cell wall biogenesis; peptidoglycan biosynthesis.</text>
</comment>
<feature type="active site" description="Acyl-ester intermediate" evidence="13">
    <location>
        <position position="75"/>
    </location>
</feature>
<evidence type="ECO:0000256" key="8">
    <source>
        <dbReference type="ARBA" id="ARBA00022801"/>
    </source>
</evidence>
<dbReference type="GO" id="GO:0009002">
    <property type="term" value="F:serine-type D-Ala-D-Ala carboxypeptidase activity"/>
    <property type="evidence" value="ECO:0007669"/>
    <property type="project" value="UniProtKB-EC"/>
</dbReference>
<comment type="catalytic activity">
    <reaction evidence="12">
        <text>Preferential cleavage: (Ac)2-L-Lys-D-Ala-|-D-Ala. Also transpeptidation of peptidyl-alanyl moieties that are N-acyl substituents of D-alanine.</text>
        <dbReference type="EC" id="3.4.16.4"/>
    </reaction>
</comment>
<dbReference type="GO" id="GO:0008360">
    <property type="term" value="P:regulation of cell shape"/>
    <property type="evidence" value="ECO:0007669"/>
    <property type="project" value="UniProtKB-KW"/>
</dbReference>
<feature type="binding site" evidence="14">
    <location>
        <position position="237"/>
    </location>
    <ligand>
        <name>substrate</name>
    </ligand>
</feature>
<evidence type="ECO:0000256" key="6">
    <source>
        <dbReference type="ARBA" id="ARBA00022670"/>
    </source>
</evidence>
<organism evidence="18 19">
    <name type="scientific">Tamilnaduibacter salinus</name>
    <dbReference type="NCBI Taxonomy" id="1484056"/>
    <lineage>
        <taxon>Bacteria</taxon>
        <taxon>Pseudomonadati</taxon>
        <taxon>Pseudomonadota</taxon>
        <taxon>Gammaproteobacteria</taxon>
        <taxon>Pseudomonadales</taxon>
        <taxon>Marinobacteraceae</taxon>
        <taxon>Tamilnaduibacter</taxon>
    </lineage>
</organism>
<name>A0A2U1D0F9_9GAMM</name>
<dbReference type="Proteomes" id="UP000245887">
    <property type="component" value="Unassembled WGS sequence"/>
</dbReference>
<dbReference type="Gene3D" id="3.40.710.10">
    <property type="entry name" value="DD-peptidase/beta-lactamase superfamily"/>
    <property type="match status" value="1"/>
</dbReference>
<proteinExistence type="inferred from homology"/>
<keyword evidence="9" id="KW-0133">Cell shape</keyword>
<evidence type="ECO:0000256" key="3">
    <source>
        <dbReference type="ARBA" id="ARBA00007164"/>
    </source>
</evidence>
<accession>A0A2U1D0F9</accession>
<dbReference type="InterPro" id="IPR037167">
    <property type="entry name" value="Peptidase_S11_C_sf"/>
</dbReference>
<evidence type="ECO:0000256" key="10">
    <source>
        <dbReference type="ARBA" id="ARBA00022984"/>
    </source>
</evidence>
<feature type="active site" evidence="13">
    <location>
        <position position="135"/>
    </location>
</feature>
<evidence type="ECO:0000256" key="2">
    <source>
        <dbReference type="ARBA" id="ARBA00004752"/>
    </source>
</evidence>
<protein>
    <recommendedName>
        <fullName evidence="4">serine-type D-Ala-D-Ala carboxypeptidase</fullName>
        <ecNumber evidence="4">3.4.16.4</ecNumber>
    </recommendedName>
</protein>
<comment type="caution">
    <text evidence="18">The sequence shown here is derived from an EMBL/GenBank/DDBJ whole genome shotgun (WGS) entry which is preliminary data.</text>
</comment>
<feature type="active site" description="Proton acceptor" evidence="13">
    <location>
        <position position="78"/>
    </location>
</feature>
<dbReference type="InterPro" id="IPR012338">
    <property type="entry name" value="Beta-lactam/transpept-like"/>
</dbReference>
<dbReference type="Pfam" id="PF07943">
    <property type="entry name" value="PBP5_C"/>
    <property type="match status" value="1"/>
</dbReference>
<evidence type="ECO:0000256" key="7">
    <source>
        <dbReference type="ARBA" id="ARBA00022729"/>
    </source>
</evidence>
<dbReference type="InterPro" id="IPR015956">
    <property type="entry name" value="Peniciliin-bd_prot_C_sf"/>
</dbReference>
<feature type="chain" id="PRO_5015712443" description="serine-type D-Ala-D-Ala carboxypeptidase" evidence="16">
    <location>
        <begin position="31"/>
        <end position="397"/>
    </location>
</feature>
<dbReference type="InterPro" id="IPR012907">
    <property type="entry name" value="Peptidase_S11_C"/>
</dbReference>
<evidence type="ECO:0000313" key="19">
    <source>
        <dbReference type="Proteomes" id="UP000245887"/>
    </source>
</evidence>
<keyword evidence="7 16" id="KW-0732">Signal</keyword>
<feature type="signal peptide" evidence="16">
    <location>
        <begin position="1"/>
        <end position="30"/>
    </location>
</feature>
<keyword evidence="6" id="KW-0645">Protease</keyword>
<evidence type="ECO:0000256" key="5">
    <source>
        <dbReference type="ARBA" id="ARBA00022645"/>
    </source>
</evidence>
<dbReference type="SUPFAM" id="SSF56601">
    <property type="entry name" value="beta-lactamase/transpeptidase-like"/>
    <property type="match status" value="1"/>
</dbReference>
<dbReference type="Gene3D" id="2.60.410.10">
    <property type="entry name" value="D-Ala-D-Ala carboxypeptidase, C-terminal domain"/>
    <property type="match status" value="1"/>
</dbReference>
<dbReference type="EMBL" id="QEKQ01000001">
    <property type="protein sequence ID" value="PVY78866.1"/>
    <property type="molecule type" value="Genomic_DNA"/>
</dbReference>
<evidence type="ECO:0000256" key="9">
    <source>
        <dbReference type="ARBA" id="ARBA00022960"/>
    </source>
</evidence>
<evidence type="ECO:0000313" key="18">
    <source>
        <dbReference type="EMBL" id="PVY78866.1"/>
    </source>
</evidence>
<dbReference type="Pfam" id="PF00768">
    <property type="entry name" value="Peptidase_S11"/>
    <property type="match status" value="1"/>
</dbReference>
<evidence type="ECO:0000256" key="11">
    <source>
        <dbReference type="ARBA" id="ARBA00023316"/>
    </source>
</evidence>
<dbReference type="AlphaFoldDB" id="A0A2U1D0F9"/>
<dbReference type="SUPFAM" id="SSF69189">
    <property type="entry name" value="Penicillin-binding protein associated domain"/>
    <property type="match status" value="1"/>
</dbReference>